<dbReference type="SMART" id="SM00020">
    <property type="entry name" value="Tryp_SPc"/>
    <property type="match status" value="1"/>
</dbReference>
<dbReference type="PANTHER" id="PTHR24260:SF143">
    <property type="entry name" value="SERINE PROTEASE GD-LIKE PROTEIN"/>
    <property type="match status" value="1"/>
</dbReference>
<name>A0A8J9Y125_9NEOP</name>
<feature type="domain" description="Peptidase S1" evidence="9">
    <location>
        <begin position="280"/>
        <end position="522"/>
    </location>
</feature>
<dbReference type="InterPro" id="IPR043504">
    <property type="entry name" value="Peptidase_S1_PA_chymotrypsin"/>
</dbReference>
<evidence type="ECO:0000256" key="1">
    <source>
        <dbReference type="ARBA" id="ARBA00004239"/>
    </source>
</evidence>
<dbReference type="GO" id="GO:0004252">
    <property type="term" value="F:serine-type endopeptidase activity"/>
    <property type="evidence" value="ECO:0007669"/>
    <property type="project" value="InterPro"/>
</dbReference>
<evidence type="ECO:0000256" key="6">
    <source>
        <dbReference type="ARBA" id="ARBA00084094"/>
    </source>
</evidence>
<sequence length="531" mass="58707">MYRVIFSFMLIHFLVSGQSPCPDNFEYFKNDRGVYGLITIQPFGKVSTVYLEAKFTIGARVPPNYALGIEPIGSELNLLDNFNRGVPLKYQVSFPSTSPIPKLVELTINNNVFCRGAGDSISRFNTVTTINLQHTLYYKVQPNGFSNVIQPRPQSPALPAHDILDDYNAYLIKDGSVYNIVKDKPTWQDNRDDTDIIPENIPYVPIISNEQPNWQGNKVYPVPSTEYPVTVPRRKVNVPETTTQIATKPPKPKPAPRPIQSGSSNSIECGINSSNEPVALVYKGYSYERGEWPWLVALYKSQFSSLSYICAGTLISDRHVVSAAHCIRRKTELKLSNIVIKAGVYNLDDWTDISVSKVLGAAIHEGYNTSTLENDILVLTLDRTVPFGEFIRPACLWSGDTDLSRIVGTSGVVAGWGASEFGTGGMGEPLMVRMPIVSTTTCRASKAEFHRITSSNTLCAGDRNGSGPCLGDSGGGLYILDNGRWRLRGVVSKSLPSDDPEYSCNLNEYIVFTDTAQYLPWIKDIMSKTAL</sequence>
<feature type="chain" id="PRO_5035431125" description="Peptidase S1 domain-containing protein" evidence="8">
    <location>
        <begin position="18"/>
        <end position="531"/>
    </location>
</feature>
<dbReference type="FunFam" id="2.40.10.10:FF:000068">
    <property type="entry name" value="transmembrane protease serine 2"/>
    <property type="match status" value="1"/>
</dbReference>
<evidence type="ECO:0000259" key="9">
    <source>
        <dbReference type="SMART" id="SM00020"/>
    </source>
</evidence>
<dbReference type="Pfam" id="PF00089">
    <property type="entry name" value="Trypsin"/>
    <property type="match status" value="1"/>
</dbReference>
<evidence type="ECO:0000256" key="3">
    <source>
        <dbReference type="ARBA" id="ARBA00023157"/>
    </source>
</evidence>
<evidence type="ECO:0000256" key="5">
    <source>
        <dbReference type="ARBA" id="ARBA00055534"/>
    </source>
</evidence>
<dbReference type="PRINTS" id="PR00722">
    <property type="entry name" value="CHYMOTRYPSIN"/>
</dbReference>
<dbReference type="InterPro" id="IPR009003">
    <property type="entry name" value="Peptidase_S1_PA"/>
</dbReference>
<evidence type="ECO:0000313" key="10">
    <source>
        <dbReference type="EMBL" id="CAH0713669.1"/>
    </source>
</evidence>
<dbReference type="CDD" id="cd00190">
    <property type="entry name" value="Tryp_SPc"/>
    <property type="match status" value="1"/>
</dbReference>
<dbReference type="GO" id="GO:0006508">
    <property type="term" value="P:proteolysis"/>
    <property type="evidence" value="ECO:0007669"/>
    <property type="project" value="InterPro"/>
</dbReference>
<dbReference type="InterPro" id="IPR051333">
    <property type="entry name" value="CLIP_Serine_Protease"/>
</dbReference>
<evidence type="ECO:0000256" key="7">
    <source>
        <dbReference type="SAM" id="MobiDB-lite"/>
    </source>
</evidence>
<comment type="function">
    <text evidence="5">Fibrinolytic activity; shows preferential cleavage of Arg-Gly bonds in all three fibrinogen chains. Contact with the caterpillars causes severe bleeding, due the anticoagulant effect of the protein.</text>
</comment>
<keyword evidence="6" id="KW-1205">Fibrinolytic toxin</keyword>
<keyword evidence="11" id="KW-1185">Reference proteome</keyword>
<evidence type="ECO:0000256" key="4">
    <source>
        <dbReference type="ARBA" id="ARBA00023240"/>
    </source>
</evidence>
<proteinExistence type="predicted"/>
<keyword evidence="4" id="KW-1199">Hemostasis impairing toxin</keyword>
<dbReference type="PROSITE" id="PS00134">
    <property type="entry name" value="TRYPSIN_HIS"/>
    <property type="match status" value="1"/>
</dbReference>
<dbReference type="GO" id="GO:0090729">
    <property type="term" value="F:toxin activity"/>
    <property type="evidence" value="ECO:0007669"/>
    <property type="project" value="UniProtKB-KW"/>
</dbReference>
<keyword evidence="8" id="KW-0732">Signal</keyword>
<feature type="non-terminal residue" evidence="10">
    <location>
        <position position="531"/>
    </location>
</feature>
<feature type="region of interest" description="Disordered" evidence="7">
    <location>
        <begin position="244"/>
        <end position="267"/>
    </location>
</feature>
<dbReference type="Pfam" id="PF16030">
    <property type="entry name" value="GD_N"/>
    <property type="match status" value="1"/>
</dbReference>
<evidence type="ECO:0000256" key="2">
    <source>
        <dbReference type="ARBA" id="ARBA00022656"/>
    </source>
</evidence>
<dbReference type="OrthoDB" id="238681at2759"/>
<keyword evidence="3" id="KW-1015">Disulfide bond</keyword>
<dbReference type="Proteomes" id="UP000838878">
    <property type="component" value="Chromosome 1"/>
</dbReference>
<dbReference type="InterPro" id="IPR001254">
    <property type="entry name" value="Trypsin_dom"/>
</dbReference>
<dbReference type="AlphaFoldDB" id="A0A8J9Y125"/>
<evidence type="ECO:0000256" key="8">
    <source>
        <dbReference type="SAM" id="SignalP"/>
    </source>
</evidence>
<dbReference type="EMBL" id="OV170221">
    <property type="protein sequence ID" value="CAH0713669.1"/>
    <property type="molecule type" value="Genomic_DNA"/>
</dbReference>
<dbReference type="InterPro" id="IPR001314">
    <property type="entry name" value="Peptidase_S1A"/>
</dbReference>
<gene>
    <name evidence="10" type="ORF">BINO364_LOCUS805</name>
</gene>
<reference evidence="10" key="1">
    <citation type="submission" date="2021-12" db="EMBL/GenBank/DDBJ databases">
        <authorList>
            <person name="Martin H S."/>
        </authorList>
    </citation>
    <scope>NUCLEOTIDE SEQUENCE</scope>
</reference>
<feature type="signal peptide" evidence="8">
    <location>
        <begin position="1"/>
        <end position="17"/>
    </location>
</feature>
<dbReference type="PANTHER" id="PTHR24260">
    <property type="match status" value="1"/>
</dbReference>
<dbReference type="GO" id="GO:0005576">
    <property type="term" value="C:extracellular region"/>
    <property type="evidence" value="ECO:0007669"/>
    <property type="project" value="UniProtKB-SubCell"/>
</dbReference>
<dbReference type="SUPFAM" id="SSF50494">
    <property type="entry name" value="Trypsin-like serine proteases"/>
    <property type="match status" value="1"/>
</dbReference>
<dbReference type="InterPro" id="IPR018114">
    <property type="entry name" value="TRYPSIN_HIS"/>
</dbReference>
<protein>
    <recommendedName>
        <fullName evidence="9">Peptidase S1 domain-containing protein</fullName>
    </recommendedName>
</protein>
<accession>A0A8J9Y125</accession>
<dbReference type="InterPro" id="IPR031986">
    <property type="entry name" value="GD_N"/>
</dbReference>
<organism evidence="10 11">
    <name type="scientific">Brenthis ino</name>
    <name type="common">lesser marbled fritillary</name>
    <dbReference type="NCBI Taxonomy" id="405034"/>
    <lineage>
        <taxon>Eukaryota</taxon>
        <taxon>Metazoa</taxon>
        <taxon>Ecdysozoa</taxon>
        <taxon>Arthropoda</taxon>
        <taxon>Hexapoda</taxon>
        <taxon>Insecta</taxon>
        <taxon>Pterygota</taxon>
        <taxon>Neoptera</taxon>
        <taxon>Endopterygota</taxon>
        <taxon>Lepidoptera</taxon>
        <taxon>Glossata</taxon>
        <taxon>Ditrysia</taxon>
        <taxon>Papilionoidea</taxon>
        <taxon>Nymphalidae</taxon>
        <taxon>Heliconiinae</taxon>
        <taxon>Argynnini</taxon>
        <taxon>Brenthis</taxon>
    </lineage>
</organism>
<evidence type="ECO:0000313" key="11">
    <source>
        <dbReference type="Proteomes" id="UP000838878"/>
    </source>
</evidence>
<dbReference type="Gene3D" id="2.40.10.10">
    <property type="entry name" value="Trypsin-like serine proteases"/>
    <property type="match status" value="1"/>
</dbReference>
<comment type="subcellular location">
    <subcellularLocation>
        <location evidence="1">Secreted</location>
        <location evidence="1">Extracellular space</location>
    </subcellularLocation>
</comment>
<keyword evidence="2" id="KW-0800">Toxin</keyword>